<evidence type="ECO:0000256" key="1">
    <source>
        <dbReference type="SAM" id="Phobius"/>
    </source>
</evidence>
<name>A0AAE1CJX6_9GAST</name>
<keyword evidence="1" id="KW-1133">Transmembrane helix</keyword>
<evidence type="ECO:0000313" key="3">
    <source>
        <dbReference type="Proteomes" id="UP001283361"/>
    </source>
</evidence>
<reference evidence="2" key="1">
    <citation type="journal article" date="2023" name="G3 (Bethesda)">
        <title>A reference genome for the long-term kleptoplast-retaining sea slug Elysia crispata morphotype clarki.</title>
        <authorList>
            <person name="Eastman K.E."/>
            <person name="Pendleton A.L."/>
            <person name="Shaikh M.A."/>
            <person name="Suttiyut T."/>
            <person name="Ogas R."/>
            <person name="Tomko P."/>
            <person name="Gavelis G."/>
            <person name="Widhalm J.R."/>
            <person name="Wisecaver J.H."/>
        </authorList>
    </citation>
    <scope>NUCLEOTIDE SEQUENCE</scope>
    <source>
        <strain evidence="2">ECLA1</strain>
    </source>
</reference>
<keyword evidence="1" id="KW-0812">Transmembrane</keyword>
<proteinExistence type="predicted"/>
<organism evidence="2 3">
    <name type="scientific">Elysia crispata</name>
    <name type="common">lettuce slug</name>
    <dbReference type="NCBI Taxonomy" id="231223"/>
    <lineage>
        <taxon>Eukaryota</taxon>
        <taxon>Metazoa</taxon>
        <taxon>Spiralia</taxon>
        <taxon>Lophotrochozoa</taxon>
        <taxon>Mollusca</taxon>
        <taxon>Gastropoda</taxon>
        <taxon>Heterobranchia</taxon>
        <taxon>Euthyneura</taxon>
        <taxon>Panpulmonata</taxon>
        <taxon>Sacoglossa</taxon>
        <taxon>Placobranchoidea</taxon>
        <taxon>Plakobranchidae</taxon>
        <taxon>Elysia</taxon>
    </lineage>
</organism>
<dbReference type="EMBL" id="JAWDGP010007897">
    <property type="protein sequence ID" value="KAK3701104.1"/>
    <property type="molecule type" value="Genomic_DNA"/>
</dbReference>
<protein>
    <submittedName>
        <fullName evidence="2">Uncharacterized protein</fullName>
    </submittedName>
</protein>
<gene>
    <name evidence="2" type="ORF">RRG08_029579</name>
</gene>
<feature type="transmembrane region" description="Helical" evidence="1">
    <location>
        <begin position="38"/>
        <end position="57"/>
    </location>
</feature>
<keyword evidence="1" id="KW-0472">Membrane</keyword>
<sequence>MSCSQASSKGILEKLLAIAFHYIWDTGSEIFHYILEAYTMWVPLVGMVILTLCWAWVNVRLKYSNYVDNLSFFPRRAIS</sequence>
<accession>A0AAE1CJX6</accession>
<keyword evidence="3" id="KW-1185">Reference proteome</keyword>
<evidence type="ECO:0000313" key="2">
    <source>
        <dbReference type="EMBL" id="KAK3701104.1"/>
    </source>
</evidence>
<dbReference type="AlphaFoldDB" id="A0AAE1CJX6"/>
<comment type="caution">
    <text evidence="2">The sequence shown here is derived from an EMBL/GenBank/DDBJ whole genome shotgun (WGS) entry which is preliminary data.</text>
</comment>
<dbReference type="Proteomes" id="UP001283361">
    <property type="component" value="Unassembled WGS sequence"/>
</dbReference>